<feature type="compositionally biased region" description="Low complexity" evidence="1">
    <location>
        <begin position="15"/>
        <end position="43"/>
    </location>
</feature>
<dbReference type="Proteomes" id="UP001178461">
    <property type="component" value="Chromosome 10"/>
</dbReference>
<protein>
    <submittedName>
        <fullName evidence="2">Uncharacterized protein</fullName>
    </submittedName>
</protein>
<feature type="compositionally biased region" description="Basic residues" evidence="1">
    <location>
        <begin position="1"/>
        <end position="14"/>
    </location>
</feature>
<organism evidence="2 3">
    <name type="scientific">Podarcis lilfordi</name>
    <name type="common">Lilford's wall lizard</name>
    <dbReference type="NCBI Taxonomy" id="74358"/>
    <lineage>
        <taxon>Eukaryota</taxon>
        <taxon>Metazoa</taxon>
        <taxon>Chordata</taxon>
        <taxon>Craniata</taxon>
        <taxon>Vertebrata</taxon>
        <taxon>Euteleostomi</taxon>
        <taxon>Lepidosauria</taxon>
        <taxon>Squamata</taxon>
        <taxon>Bifurcata</taxon>
        <taxon>Unidentata</taxon>
        <taxon>Episquamata</taxon>
        <taxon>Laterata</taxon>
        <taxon>Lacertibaenia</taxon>
        <taxon>Lacertidae</taxon>
        <taxon>Podarcis</taxon>
    </lineage>
</organism>
<gene>
    <name evidence="2" type="ORF">PODLI_1B043122</name>
</gene>
<keyword evidence="3" id="KW-1185">Reference proteome</keyword>
<evidence type="ECO:0000256" key="1">
    <source>
        <dbReference type="SAM" id="MobiDB-lite"/>
    </source>
</evidence>
<feature type="compositionally biased region" description="Pro residues" evidence="1">
    <location>
        <begin position="69"/>
        <end position="85"/>
    </location>
</feature>
<proteinExistence type="predicted"/>
<dbReference type="AlphaFoldDB" id="A0AA35KWC5"/>
<feature type="region of interest" description="Disordered" evidence="1">
    <location>
        <begin position="63"/>
        <end position="135"/>
    </location>
</feature>
<name>A0AA35KWC5_9SAUR</name>
<evidence type="ECO:0000313" key="3">
    <source>
        <dbReference type="Proteomes" id="UP001178461"/>
    </source>
</evidence>
<dbReference type="EMBL" id="OX395135">
    <property type="protein sequence ID" value="CAI5785475.1"/>
    <property type="molecule type" value="Genomic_DNA"/>
</dbReference>
<feature type="region of interest" description="Disordered" evidence="1">
    <location>
        <begin position="1"/>
        <end position="43"/>
    </location>
</feature>
<reference evidence="2" key="1">
    <citation type="submission" date="2022-12" db="EMBL/GenBank/DDBJ databases">
        <authorList>
            <person name="Alioto T."/>
            <person name="Alioto T."/>
            <person name="Gomez Garrido J."/>
        </authorList>
    </citation>
    <scope>NUCLEOTIDE SEQUENCE</scope>
</reference>
<evidence type="ECO:0000313" key="2">
    <source>
        <dbReference type="EMBL" id="CAI5785475.1"/>
    </source>
</evidence>
<accession>A0AA35KWC5</accession>
<sequence length="176" mass="18844">MFPRRPRCARRRRVSSSSSSAAASSSPPRRPRSPGTSSRKATLPVRRALLLLLLPLPPAAAAAAASPPRSLPPELLLPPPPPPRSFLPRKEGRVPASRTLRPPRDPRHQRLCPPPWGRDLTSDWRSRGGGGATDSLALGSLSRTEQARGCAAGLPEAGRGKQPALEARRAVLYSCL</sequence>